<reference evidence="2" key="2">
    <citation type="submission" date="2018-10" db="EMBL/GenBank/DDBJ databases">
        <title>Effector identification in a new, highly contiguous assembly of the strawberry crown rot pathogen Phytophthora cactorum.</title>
        <authorList>
            <person name="Armitage A.D."/>
            <person name="Nellist C.F."/>
            <person name="Bates H."/>
            <person name="Vickerstaff R.J."/>
            <person name="Harrison R.J."/>
        </authorList>
    </citation>
    <scope>NUCLEOTIDE SEQUENCE</scope>
    <source>
        <strain evidence="2">15-7</strain>
        <strain evidence="3">4032</strain>
        <strain evidence="4">4040</strain>
    </source>
</reference>
<dbReference type="EMBL" id="RCMI01001049">
    <property type="protein sequence ID" value="KAG2891666.1"/>
    <property type="molecule type" value="Genomic_DNA"/>
</dbReference>
<evidence type="ECO:0000313" key="3">
    <source>
        <dbReference type="EMBL" id="KAG2891666.1"/>
    </source>
</evidence>
<dbReference type="EMBL" id="RCMG01000486">
    <property type="protein sequence ID" value="KAG2853352.1"/>
    <property type="molecule type" value="Genomic_DNA"/>
</dbReference>
<feature type="domain" description="MULE transposase" evidence="1">
    <location>
        <begin position="92"/>
        <end position="194"/>
    </location>
</feature>
<evidence type="ECO:0000259" key="1">
    <source>
        <dbReference type="Pfam" id="PF10551"/>
    </source>
</evidence>
<dbReference type="AlphaFoldDB" id="A0A329RZG1"/>
<dbReference type="Proteomes" id="UP000774804">
    <property type="component" value="Unassembled WGS sequence"/>
</dbReference>
<dbReference type="Proteomes" id="UP000736787">
    <property type="component" value="Unassembled WGS sequence"/>
</dbReference>
<comment type="caution">
    <text evidence="5">The sequence shown here is derived from an EMBL/GenBank/DDBJ whole genome shotgun (WGS) entry which is preliminary data.</text>
</comment>
<sequence length="234" mass="26293">MASQGLRPAQIRVGMARRFGLSEAEMPTLRQVQWFISHYTKKTLHRNDDHEILDQIEQLAYGPEVSDTSPFSNVTSVGSQMSATARDPALFVFHMNTTFKLNHVAYPAIVCGVSDRCRSCHLVALFVTSQRLEGLYVRALSSLRKVFTAITGKQMFVQYVMADAEAAQLNAVNQGFGVDSDYTYLTCFYHLMAKVHEKLKGVPDSLCERVAADIYDLHFAASKELYDEQVKIVL</sequence>
<dbReference type="EMBL" id="RCMK01000461">
    <property type="protein sequence ID" value="KAG2927397.1"/>
    <property type="molecule type" value="Genomic_DNA"/>
</dbReference>
<dbReference type="VEuPathDB" id="FungiDB:PC110_g13543"/>
<evidence type="ECO:0000313" key="2">
    <source>
        <dbReference type="EMBL" id="KAG2853352.1"/>
    </source>
</evidence>
<protein>
    <recommendedName>
        <fullName evidence="1">MULE transposase domain-containing protein</fullName>
    </recommendedName>
</protein>
<dbReference type="OrthoDB" id="125095at2759"/>
<evidence type="ECO:0000313" key="4">
    <source>
        <dbReference type="EMBL" id="KAG2927397.1"/>
    </source>
</evidence>
<dbReference type="Proteomes" id="UP000251314">
    <property type="component" value="Unassembled WGS sequence"/>
</dbReference>
<dbReference type="Pfam" id="PF10551">
    <property type="entry name" value="MULE"/>
    <property type="match status" value="1"/>
</dbReference>
<dbReference type="EMBL" id="MJFZ01000389">
    <property type="protein sequence ID" value="RAW30097.1"/>
    <property type="molecule type" value="Genomic_DNA"/>
</dbReference>
<organism evidence="5 6">
    <name type="scientific">Phytophthora cactorum</name>
    <dbReference type="NCBI Taxonomy" id="29920"/>
    <lineage>
        <taxon>Eukaryota</taxon>
        <taxon>Sar</taxon>
        <taxon>Stramenopiles</taxon>
        <taxon>Oomycota</taxon>
        <taxon>Peronosporomycetes</taxon>
        <taxon>Peronosporales</taxon>
        <taxon>Peronosporaceae</taxon>
        <taxon>Phytophthora</taxon>
    </lineage>
</organism>
<reference evidence="5 6" key="1">
    <citation type="submission" date="2018-01" db="EMBL/GenBank/DDBJ databases">
        <title>Draft genome of the strawberry crown rot pathogen Phytophthora cactorum.</title>
        <authorList>
            <person name="Armitage A.D."/>
            <person name="Lysoe E."/>
            <person name="Nellist C.F."/>
            <person name="Harrison R.J."/>
            <person name="Brurberg M.B."/>
        </authorList>
    </citation>
    <scope>NUCLEOTIDE SEQUENCE [LARGE SCALE GENOMIC DNA]</scope>
    <source>
        <strain evidence="5 6">10300</strain>
    </source>
</reference>
<proteinExistence type="predicted"/>
<keyword evidence="6" id="KW-1185">Reference proteome</keyword>
<name>A0A329RZG1_9STRA</name>
<evidence type="ECO:0000313" key="5">
    <source>
        <dbReference type="EMBL" id="RAW30097.1"/>
    </source>
</evidence>
<dbReference type="InterPro" id="IPR018289">
    <property type="entry name" value="MULE_transposase_dom"/>
</dbReference>
<accession>A0A329RZG1</accession>
<gene>
    <name evidence="5" type="ORF">PC110_g13543</name>
    <name evidence="2" type="ORF">PC113_g14241</name>
    <name evidence="3" type="ORF">PC115_g19097</name>
    <name evidence="4" type="ORF">PC117_g14600</name>
</gene>
<evidence type="ECO:0000313" key="6">
    <source>
        <dbReference type="Proteomes" id="UP000251314"/>
    </source>
</evidence>
<dbReference type="Proteomes" id="UP000735874">
    <property type="component" value="Unassembled WGS sequence"/>
</dbReference>